<keyword evidence="1" id="KW-0732">Signal</keyword>
<comment type="caution">
    <text evidence="2">The sequence shown here is derived from an EMBL/GenBank/DDBJ whole genome shotgun (WGS) entry which is preliminary data.</text>
</comment>
<dbReference type="Proteomes" id="UP001392437">
    <property type="component" value="Unassembled WGS sequence"/>
</dbReference>
<organism evidence="2 3">
    <name type="scientific">Apiospora kogelbergensis</name>
    <dbReference type="NCBI Taxonomy" id="1337665"/>
    <lineage>
        <taxon>Eukaryota</taxon>
        <taxon>Fungi</taxon>
        <taxon>Dikarya</taxon>
        <taxon>Ascomycota</taxon>
        <taxon>Pezizomycotina</taxon>
        <taxon>Sordariomycetes</taxon>
        <taxon>Xylariomycetidae</taxon>
        <taxon>Amphisphaeriales</taxon>
        <taxon>Apiosporaceae</taxon>
        <taxon>Apiospora</taxon>
    </lineage>
</organism>
<feature type="chain" id="PRO_5044024584" evidence="1">
    <location>
        <begin position="20"/>
        <end position="79"/>
    </location>
</feature>
<evidence type="ECO:0000256" key="1">
    <source>
        <dbReference type="SAM" id="SignalP"/>
    </source>
</evidence>
<dbReference type="EMBL" id="JAQQWP010000002">
    <property type="protein sequence ID" value="KAK8130688.1"/>
    <property type="molecule type" value="Genomic_DNA"/>
</dbReference>
<evidence type="ECO:0000313" key="2">
    <source>
        <dbReference type="EMBL" id="KAK8130688.1"/>
    </source>
</evidence>
<proteinExistence type="predicted"/>
<keyword evidence="3" id="KW-1185">Reference proteome</keyword>
<gene>
    <name evidence="2" type="ORF">PG999_003068</name>
</gene>
<sequence>MRFTIGLLTLSALPTLVLGTCGGCPAGQTMCKDGNCYVATYGCTLKREVPMLCGEGCPDGQIMCKDGKCYDARWGCVGK</sequence>
<accession>A0AAW0RA55</accession>
<feature type="signal peptide" evidence="1">
    <location>
        <begin position="1"/>
        <end position="19"/>
    </location>
</feature>
<name>A0AAW0RA55_9PEZI</name>
<reference evidence="2 3" key="1">
    <citation type="submission" date="2023-01" db="EMBL/GenBank/DDBJ databases">
        <title>Analysis of 21 Apiospora genomes using comparative genomics revels a genus with tremendous synthesis potential of carbohydrate active enzymes and secondary metabolites.</title>
        <authorList>
            <person name="Sorensen T."/>
        </authorList>
    </citation>
    <scope>NUCLEOTIDE SEQUENCE [LARGE SCALE GENOMIC DNA]</scope>
    <source>
        <strain evidence="2 3">CBS 117206</strain>
    </source>
</reference>
<dbReference type="AlphaFoldDB" id="A0AAW0RA55"/>
<evidence type="ECO:0000313" key="3">
    <source>
        <dbReference type="Proteomes" id="UP001392437"/>
    </source>
</evidence>
<protein>
    <submittedName>
        <fullName evidence="2">Uncharacterized protein</fullName>
    </submittedName>
</protein>